<evidence type="ECO:0000313" key="2">
    <source>
        <dbReference type="EMBL" id="CUF39041.1"/>
    </source>
</evidence>
<dbReference type="Proteomes" id="UP000051952">
    <property type="component" value="Unassembled WGS sequence"/>
</dbReference>
<dbReference type="GO" id="GO:0005634">
    <property type="term" value="C:nucleus"/>
    <property type="evidence" value="ECO:0007669"/>
    <property type="project" value="TreeGrafter"/>
</dbReference>
<proteinExistence type="predicted"/>
<keyword evidence="3" id="KW-1185">Reference proteome</keyword>
<protein>
    <submittedName>
        <fullName evidence="2">mRNA-decapping enzyme DcpS, putative</fullName>
    </submittedName>
</protein>
<dbReference type="GO" id="GO:0030983">
    <property type="term" value="F:mismatched DNA binding"/>
    <property type="evidence" value="ECO:0007669"/>
    <property type="project" value="TreeGrafter"/>
</dbReference>
<organism evidence="2 3">
    <name type="scientific">Bodo saltans</name>
    <name type="common">Flagellated protozoan</name>
    <dbReference type="NCBI Taxonomy" id="75058"/>
    <lineage>
        <taxon>Eukaryota</taxon>
        <taxon>Discoba</taxon>
        <taxon>Euglenozoa</taxon>
        <taxon>Kinetoplastea</taxon>
        <taxon>Metakinetoplastina</taxon>
        <taxon>Eubodonida</taxon>
        <taxon>Bodonidae</taxon>
        <taxon>Bodo</taxon>
    </lineage>
</organism>
<dbReference type="Gene3D" id="3.30.428.10">
    <property type="entry name" value="HIT-like"/>
    <property type="match status" value="1"/>
</dbReference>
<dbReference type="VEuPathDB" id="TriTrypDB:BSAL_62085"/>
<dbReference type="GO" id="GO:1990165">
    <property type="term" value="F:single-strand break-containing DNA binding"/>
    <property type="evidence" value="ECO:0007669"/>
    <property type="project" value="TreeGrafter"/>
</dbReference>
<evidence type="ECO:0000313" key="3">
    <source>
        <dbReference type="Proteomes" id="UP000051952"/>
    </source>
</evidence>
<dbReference type="AlphaFoldDB" id="A0A0S4IR98"/>
<sequence length="239" mass="26944">MRPAPARGSFPATRLPQLTNLVKSFSAHRTGKESSTNFVHVYPKNIDPPGTVTPQLLASSSQCLIVNDAYPKATVHMLVLPRDSNVQSLNDLNRNHVDLLLDMKKIANDYISWSRSNVGASSSTSSVWTTRPFAMGFHAIPSLPMLHMHVMTLDLHCSPRVKKRAHYNSFATRFFLPIDHVIEDVRRNGFVTINQDVETLHQYERQPYVCLWCGSNAFSQLPALKEHIKECKHRKCGAP</sequence>
<dbReference type="SUPFAM" id="SSF54197">
    <property type="entry name" value="HIT-like"/>
    <property type="match status" value="1"/>
</dbReference>
<dbReference type="GO" id="GO:0003697">
    <property type="term" value="F:single-stranded DNA binding"/>
    <property type="evidence" value="ECO:0007669"/>
    <property type="project" value="TreeGrafter"/>
</dbReference>
<dbReference type="Pfam" id="PF16278">
    <property type="entry name" value="zf-C2HE"/>
    <property type="match status" value="1"/>
</dbReference>
<dbReference type="OMA" id="KSHIQSC"/>
<feature type="domain" description="Aprataxin C2HE/C2H2/C2HC zinc finger" evidence="1">
    <location>
        <begin position="172"/>
        <end position="231"/>
    </location>
</feature>
<name>A0A0S4IR98_BODSA</name>
<dbReference type="GO" id="GO:0000012">
    <property type="term" value="P:single strand break repair"/>
    <property type="evidence" value="ECO:0007669"/>
    <property type="project" value="TreeGrafter"/>
</dbReference>
<dbReference type="PANTHER" id="PTHR12486:SF4">
    <property type="entry name" value="APRATAXIN"/>
    <property type="match status" value="1"/>
</dbReference>
<accession>A0A0S4IR98</accession>
<reference evidence="3" key="1">
    <citation type="submission" date="2015-09" db="EMBL/GenBank/DDBJ databases">
        <authorList>
            <consortium name="Pathogen Informatics"/>
        </authorList>
    </citation>
    <scope>NUCLEOTIDE SEQUENCE [LARGE SCALE GENOMIC DNA]</scope>
    <source>
        <strain evidence="3">Lake Konstanz</strain>
    </source>
</reference>
<dbReference type="GO" id="GO:0003725">
    <property type="term" value="F:double-stranded RNA binding"/>
    <property type="evidence" value="ECO:0007669"/>
    <property type="project" value="TreeGrafter"/>
</dbReference>
<gene>
    <name evidence="2" type="ORF">BSAL_62085</name>
</gene>
<dbReference type="InterPro" id="IPR036265">
    <property type="entry name" value="HIT-like_sf"/>
</dbReference>
<dbReference type="OrthoDB" id="3512845at2759"/>
<dbReference type="InterPro" id="IPR032566">
    <property type="entry name" value="Znf-C2HE"/>
</dbReference>
<dbReference type="PANTHER" id="PTHR12486">
    <property type="entry name" value="APRATAXIN-RELATED"/>
    <property type="match status" value="1"/>
</dbReference>
<dbReference type="GO" id="GO:0033699">
    <property type="term" value="F:DNA 5'-adenosine monophosphate hydrolase activity"/>
    <property type="evidence" value="ECO:0007669"/>
    <property type="project" value="TreeGrafter"/>
</dbReference>
<dbReference type="Pfam" id="PF11969">
    <property type="entry name" value="DcpS_C"/>
    <property type="match status" value="1"/>
</dbReference>
<dbReference type="EMBL" id="CYKH01000313">
    <property type="protein sequence ID" value="CUF39041.1"/>
    <property type="molecule type" value="Genomic_DNA"/>
</dbReference>
<evidence type="ECO:0000259" key="1">
    <source>
        <dbReference type="Pfam" id="PF16278"/>
    </source>
</evidence>